<keyword evidence="1" id="KW-0472">Membrane</keyword>
<dbReference type="PANTHER" id="PTHR31045:SF19">
    <property type="entry name" value="OS03G0299800 PROTEIN"/>
    <property type="match status" value="1"/>
</dbReference>
<feature type="transmembrane region" description="Helical" evidence="1">
    <location>
        <begin position="234"/>
        <end position="253"/>
    </location>
</feature>
<protein>
    <submittedName>
        <fullName evidence="2">Uncharacterized protein</fullName>
    </submittedName>
</protein>
<comment type="caution">
    <text evidence="2">The sequence shown here is derived from an EMBL/GenBank/DDBJ whole genome shotgun (WGS) entry which is preliminary data.</text>
</comment>
<sequence length="536" mass="61076">MGETKEGEEKGLQFQKFPEKGFLDYIRATSSKDGFLRFDSASRSFFFGRRSQIKAISSNPSTPDSTANTNNGGRHFLVPFIRNLKWETLFTYCMNWVKHPMNIALLIWLFFVATCSIALFLLMTGLLNHTIQKNSDRKQWTEILNQILNALFTIMCLYQHPKICHHLVLLCRYGSKDIVQLRSTYCKNGTRRPHERAHMMFVVILLQITCLSQYGLCALYWAFTSNTRPDLPQILFIALGTSSPIIAAVYKLFGPLGRNNKSEIGEVLQQNYEVVSVENELNQYNKRVIVASPEWAGGLLDCWDDNTVFFLSFFCTFCLFGWNMERLGFGNMYVHVTTFILLCCAPALVFSITALNIYNDTIRYLVEMAGIVLCLLGLLYGGFWRIQMRRRFKLPGNGFCYGFLALSDFIQWLFCWSCSLAQEVRTVNLYDVEKDGFCAKESEDGFCAKESEDGSEIVLTPLPRENVAGAVIINLGLDLEEGSHCSTEKGVDLGMINGRREQEVDEVVRNEMMRPPVRALMEEQNEVQAKCLIVVG</sequence>
<dbReference type="Pfam" id="PF04749">
    <property type="entry name" value="PLAC8"/>
    <property type="match status" value="1"/>
</dbReference>
<dbReference type="GO" id="GO:0009975">
    <property type="term" value="F:cyclase activity"/>
    <property type="evidence" value="ECO:0007669"/>
    <property type="project" value="TreeGrafter"/>
</dbReference>
<dbReference type="NCBIfam" id="TIGR01571">
    <property type="entry name" value="A_thal_Cys_rich"/>
    <property type="match status" value="1"/>
</dbReference>
<dbReference type="AlphaFoldDB" id="A0AAP0G2W4"/>
<keyword evidence="1" id="KW-1133">Transmembrane helix</keyword>
<accession>A0AAP0G2W4</accession>
<dbReference type="GO" id="GO:0051762">
    <property type="term" value="P:sesquiterpene biosynthetic process"/>
    <property type="evidence" value="ECO:0007669"/>
    <property type="project" value="TreeGrafter"/>
</dbReference>
<dbReference type="InterPro" id="IPR021369">
    <property type="entry name" value="DUF2985"/>
</dbReference>
<feature type="transmembrane region" description="Helical" evidence="1">
    <location>
        <begin position="336"/>
        <end position="358"/>
    </location>
</feature>
<keyword evidence="3" id="KW-1185">Reference proteome</keyword>
<keyword evidence="1" id="KW-0812">Transmembrane</keyword>
<feature type="transmembrane region" description="Helical" evidence="1">
    <location>
        <begin position="364"/>
        <end position="384"/>
    </location>
</feature>
<dbReference type="Proteomes" id="UP001418222">
    <property type="component" value="Unassembled WGS sequence"/>
</dbReference>
<reference evidence="2 3" key="1">
    <citation type="journal article" date="2022" name="Nat. Plants">
        <title>Genomes of leafy and leafless Platanthera orchids illuminate the evolution of mycoheterotrophy.</title>
        <authorList>
            <person name="Li M.H."/>
            <person name="Liu K.W."/>
            <person name="Li Z."/>
            <person name="Lu H.C."/>
            <person name="Ye Q.L."/>
            <person name="Zhang D."/>
            <person name="Wang J.Y."/>
            <person name="Li Y.F."/>
            <person name="Zhong Z.M."/>
            <person name="Liu X."/>
            <person name="Yu X."/>
            <person name="Liu D.K."/>
            <person name="Tu X.D."/>
            <person name="Liu B."/>
            <person name="Hao Y."/>
            <person name="Liao X.Y."/>
            <person name="Jiang Y.T."/>
            <person name="Sun W.H."/>
            <person name="Chen J."/>
            <person name="Chen Y.Q."/>
            <person name="Ai Y."/>
            <person name="Zhai J.W."/>
            <person name="Wu S.S."/>
            <person name="Zhou Z."/>
            <person name="Hsiao Y.Y."/>
            <person name="Wu W.L."/>
            <person name="Chen Y.Y."/>
            <person name="Lin Y.F."/>
            <person name="Hsu J.L."/>
            <person name="Li C.Y."/>
            <person name="Wang Z.W."/>
            <person name="Zhao X."/>
            <person name="Zhong W.Y."/>
            <person name="Ma X.K."/>
            <person name="Ma L."/>
            <person name="Huang J."/>
            <person name="Chen G.Z."/>
            <person name="Huang M.Z."/>
            <person name="Huang L."/>
            <person name="Peng D.H."/>
            <person name="Luo Y.B."/>
            <person name="Zou S.Q."/>
            <person name="Chen S.P."/>
            <person name="Lan S."/>
            <person name="Tsai W.C."/>
            <person name="Van de Peer Y."/>
            <person name="Liu Z.J."/>
        </authorList>
    </citation>
    <scope>NUCLEOTIDE SEQUENCE [LARGE SCALE GENOMIC DNA]</scope>
    <source>
        <strain evidence="2">Lor287</strain>
    </source>
</reference>
<gene>
    <name evidence="2" type="ORF">KSP39_PZI013855</name>
</gene>
<name>A0AAP0G2W4_9ASPA</name>
<feature type="transmembrane region" description="Helical" evidence="1">
    <location>
        <begin position="307"/>
        <end position="324"/>
    </location>
</feature>
<organism evidence="2 3">
    <name type="scientific">Platanthera zijinensis</name>
    <dbReference type="NCBI Taxonomy" id="2320716"/>
    <lineage>
        <taxon>Eukaryota</taxon>
        <taxon>Viridiplantae</taxon>
        <taxon>Streptophyta</taxon>
        <taxon>Embryophyta</taxon>
        <taxon>Tracheophyta</taxon>
        <taxon>Spermatophyta</taxon>
        <taxon>Magnoliopsida</taxon>
        <taxon>Liliopsida</taxon>
        <taxon>Asparagales</taxon>
        <taxon>Orchidaceae</taxon>
        <taxon>Orchidoideae</taxon>
        <taxon>Orchideae</taxon>
        <taxon>Orchidinae</taxon>
        <taxon>Platanthera</taxon>
    </lineage>
</organism>
<dbReference type="EMBL" id="JBBWWQ010000011">
    <property type="protein sequence ID" value="KAK8935115.1"/>
    <property type="molecule type" value="Genomic_DNA"/>
</dbReference>
<dbReference type="PANTHER" id="PTHR31045">
    <property type="entry name" value="PLAC8 FAMILY PROTEIN-RELATED"/>
    <property type="match status" value="1"/>
</dbReference>
<proteinExistence type="predicted"/>
<feature type="transmembrane region" description="Helical" evidence="1">
    <location>
        <begin position="103"/>
        <end position="122"/>
    </location>
</feature>
<feature type="transmembrane region" description="Helical" evidence="1">
    <location>
        <begin position="199"/>
        <end position="222"/>
    </location>
</feature>
<evidence type="ECO:0000313" key="3">
    <source>
        <dbReference type="Proteomes" id="UP001418222"/>
    </source>
</evidence>
<evidence type="ECO:0000256" key="1">
    <source>
        <dbReference type="SAM" id="Phobius"/>
    </source>
</evidence>
<dbReference type="Pfam" id="PF11204">
    <property type="entry name" value="DUF2985"/>
    <property type="match status" value="1"/>
</dbReference>
<evidence type="ECO:0000313" key="2">
    <source>
        <dbReference type="EMBL" id="KAK8935115.1"/>
    </source>
</evidence>
<dbReference type="InterPro" id="IPR006461">
    <property type="entry name" value="PLAC_motif_containing"/>
</dbReference>